<evidence type="ECO:0000256" key="2">
    <source>
        <dbReference type="SAM" id="SignalP"/>
    </source>
</evidence>
<dbReference type="InterPro" id="IPR013424">
    <property type="entry name" value="Ice-binding_C"/>
</dbReference>
<feature type="domain" description="Ice-binding protein C-terminal" evidence="3">
    <location>
        <begin position="163"/>
        <end position="186"/>
    </location>
</feature>
<keyword evidence="5" id="KW-1185">Reference proteome</keyword>
<evidence type="ECO:0000256" key="1">
    <source>
        <dbReference type="SAM" id="Phobius"/>
    </source>
</evidence>
<gene>
    <name evidence="4" type="ORF">GCM10022279_04000</name>
</gene>
<keyword evidence="1" id="KW-0812">Transmembrane</keyword>
<dbReference type="Proteomes" id="UP001501627">
    <property type="component" value="Unassembled WGS sequence"/>
</dbReference>
<keyword evidence="1" id="KW-1133">Transmembrane helix</keyword>
<keyword evidence="1" id="KW-0472">Membrane</keyword>
<comment type="caution">
    <text evidence="4">The sequence shown here is derived from an EMBL/GenBank/DDBJ whole genome shotgun (WGS) entry which is preliminary data.</text>
</comment>
<reference evidence="5" key="1">
    <citation type="journal article" date="2019" name="Int. J. Syst. Evol. Microbiol.">
        <title>The Global Catalogue of Microorganisms (GCM) 10K type strain sequencing project: providing services to taxonomists for standard genome sequencing and annotation.</title>
        <authorList>
            <consortium name="The Broad Institute Genomics Platform"/>
            <consortium name="The Broad Institute Genome Sequencing Center for Infectious Disease"/>
            <person name="Wu L."/>
            <person name="Ma J."/>
        </authorList>
    </citation>
    <scope>NUCLEOTIDE SEQUENCE [LARGE SCALE GENOMIC DNA]</scope>
    <source>
        <strain evidence="5">JCM 17561</strain>
    </source>
</reference>
<evidence type="ECO:0000259" key="3">
    <source>
        <dbReference type="Pfam" id="PF07589"/>
    </source>
</evidence>
<accession>A0ABP7QJW0</accession>
<feature type="signal peptide" evidence="2">
    <location>
        <begin position="1"/>
        <end position="16"/>
    </location>
</feature>
<keyword evidence="2" id="KW-0732">Signal</keyword>
<dbReference type="Pfam" id="PF07589">
    <property type="entry name" value="PEP-CTERM"/>
    <property type="match status" value="1"/>
</dbReference>
<feature type="chain" id="PRO_5045431868" description="Ice-binding protein C-terminal domain-containing protein" evidence="2">
    <location>
        <begin position="17"/>
        <end position="191"/>
    </location>
</feature>
<dbReference type="EMBL" id="BAABBP010000002">
    <property type="protein sequence ID" value="GAA3983830.1"/>
    <property type="molecule type" value="Genomic_DNA"/>
</dbReference>
<sequence length="191" mass="19517">MWVSVALACAAVGASAETLDFNDLGTTGFVTVPQDYAGLTWDNFFAVGKDSYYGPYGDGVVSGSHAISNSSGGSASFSSATAFTLDSLYLTKVYFSGTTTIQAYDGGVLVATKEVALNAGTPTLVQFDDWGPLLVNKIVISGGDSSAQVVIDDISFGSAAVSPVPLPASGLLLGAGLLGMLGVQRRKRRAA</sequence>
<proteinExistence type="predicted"/>
<evidence type="ECO:0000313" key="5">
    <source>
        <dbReference type="Proteomes" id="UP001501627"/>
    </source>
</evidence>
<evidence type="ECO:0000313" key="4">
    <source>
        <dbReference type="EMBL" id="GAA3983830.1"/>
    </source>
</evidence>
<name>A0ABP7QJW0_9BURK</name>
<protein>
    <recommendedName>
        <fullName evidence="3">Ice-binding protein C-terminal domain-containing protein</fullName>
    </recommendedName>
</protein>
<organism evidence="4 5">
    <name type="scientific">Comamonas faecalis</name>
    <dbReference type="NCBI Taxonomy" id="1387849"/>
    <lineage>
        <taxon>Bacteria</taxon>
        <taxon>Pseudomonadati</taxon>
        <taxon>Pseudomonadota</taxon>
        <taxon>Betaproteobacteria</taxon>
        <taxon>Burkholderiales</taxon>
        <taxon>Comamonadaceae</taxon>
        <taxon>Comamonas</taxon>
    </lineage>
</organism>
<feature type="transmembrane region" description="Helical" evidence="1">
    <location>
        <begin position="164"/>
        <end position="183"/>
    </location>
</feature>